<feature type="transmembrane region" description="Helical" evidence="9">
    <location>
        <begin position="208"/>
        <end position="227"/>
    </location>
</feature>
<feature type="region of interest" description="Disordered" evidence="8">
    <location>
        <begin position="324"/>
        <end position="346"/>
    </location>
</feature>
<sequence>MGFSLAYLLNLPMRFFERRVFYRLRAKRTLSILTVYLLAALLAALLLGLVLPQLVQSVMALVKNVQGYLHNLNDLAALLTDKLHIDEAIVTQLGVTYRELVQKMTVAIASAAPSLLNLPVIIGSGVVAALTALISSIYMLAGKDKLVFQLKKVLFAALPTHKARRLLSVAGHANEVFAGFITGKLIDSAIIGVLCFIFMLIFQIPLPLLISVVIGITNVIPFFGPFIGAIPSIMILLIVNPWSALWFTILVILLQQFDGNILGPKILGDSTGLSAIWVLVAIIVGGGLFGFTGMLLGVPTFAVLYSLSSDVVAAKLKERGIDAAGNPLAGEAGQGEPQTEEEESPC</sequence>
<dbReference type="GO" id="GO:0005886">
    <property type="term" value="C:plasma membrane"/>
    <property type="evidence" value="ECO:0007669"/>
    <property type="project" value="UniProtKB-SubCell"/>
</dbReference>
<comment type="subcellular location">
    <subcellularLocation>
        <location evidence="1">Cell membrane</location>
        <topology evidence="1">Multi-pass membrane protein</topology>
    </subcellularLocation>
</comment>
<evidence type="ECO:0000256" key="8">
    <source>
        <dbReference type="SAM" id="MobiDB-lite"/>
    </source>
</evidence>
<keyword evidence="7 9" id="KW-0472">Membrane</keyword>
<dbReference type="PANTHER" id="PTHR21716:SF53">
    <property type="entry name" value="PERMEASE PERM-RELATED"/>
    <property type="match status" value="1"/>
</dbReference>
<gene>
    <name evidence="10" type="ORF">SDC9_125617</name>
</gene>
<reference evidence="10" key="1">
    <citation type="submission" date="2019-08" db="EMBL/GenBank/DDBJ databases">
        <authorList>
            <person name="Kucharzyk K."/>
            <person name="Murdoch R.W."/>
            <person name="Higgins S."/>
            <person name="Loffler F."/>
        </authorList>
    </citation>
    <scope>NUCLEOTIDE SEQUENCE</scope>
</reference>
<feature type="transmembrane region" description="Helical" evidence="9">
    <location>
        <begin position="120"/>
        <end position="141"/>
    </location>
</feature>
<dbReference type="Pfam" id="PF01594">
    <property type="entry name" value="AI-2E_transport"/>
    <property type="match status" value="1"/>
</dbReference>
<dbReference type="GO" id="GO:0055085">
    <property type="term" value="P:transmembrane transport"/>
    <property type="evidence" value="ECO:0007669"/>
    <property type="project" value="TreeGrafter"/>
</dbReference>
<keyword evidence="5 9" id="KW-0812">Transmembrane</keyword>
<evidence type="ECO:0000256" key="6">
    <source>
        <dbReference type="ARBA" id="ARBA00022989"/>
    </source>
</evidence>
<dbReference type="PANTHER" id="PTHR21716">
    <property type="entry name" value="TRANSMEMBRANE PROTEIN"/>
    <property type="match status" value="1"/>
</dbReference>
<evidence type="ECO:0000256" key="9">
    <source>
        <dbReference type="SAM" id="Phobius"/>
    </source>
</evidence>
<evidence type="ECO:0000256" key="3">
    <source>
        <dbReference type="ARBA" id="ARBA00022448"/>
    </source>
</evidence>
<dbReference type="AlphaFoldDB" id="A0A645CNJ9"/>
<comment type="similarity">
    <text evidence="2">Belongs to the autoinducer-2 exporter (AI-2E) (TC 2.A.86) family.</text>
</comment>
<proteinExistence type="inferred from homology"/>
<evidence type="ECO:0000256" key="5">
    <source>
        <dbReference type="ARBA" id="ARBA00022692"/>
    </source>
</evidence>
<dbReference type="InterPro" id="IPR002549">
    <property type="entry name" value="AI-2E-like"/>
</dbReference>
<evidence type="ECO:0000256" key="2">
    <source>
        <dbReference type="ARBA" id="ARBA00009773"/>
    </source>
</evidence>
<feature type="transmembrane region" description="Helical" evidence="9">
    <location>
        <begin position="185"/>
        <end position="202"/>
    </location>
</feature>
<accession>A0A645CNJ9</accession>
<evidence type="ECO:0000313" key="10">
    <source>
        <dbReference type="EMBL" id="MPM78606.1"/>
    </source>
</evidence>
<dbReference type="EMBL" id="VSSQ01028762">
    <property type="protein sequence ID" value="MPM78606.1"/>
    <property type="molecule type" value="Genomic_DNA"/>
</dbReference>
<evidence type="ECO:0000256" key="4">
    <source>
        <dbReference type="ARBA" id="ARBA00022475"/>
    </source>
</evidence>
<evidence type="ECO:0000256" key="7">
    <source>
        <dbReference type="ARBA" id="ARBA00023136"/>
    </source>
</evidence>
<organism evidence="10">
    <name type="scientific">bioreactor metagenome</name>
    <dbReference type="NCBI Taxonomy" id="1076179"/>
    <lineage>
        <taxon>unclassified sequences</taxon>
        <taxon>metagenomes</taxon>
        <taxon>ecological metagenomes</taxon>
    </lineage>
</organism>
<comment type="caution">
    <text evidence="10">The sequence shown here is derived from an EMBL/GenBank/DDBJ whole genome shotgun (WGS) entry which is preliminary data.</text>
</comment>
<name>A0A645CNJ9_9ZZZZ</name>
<feature type="transmembrane region" description="Helical" evidence="9">
    <location>
        <begin position="274"/>
        <end position="307"/>
    </location>
</feature>
<feature type="transmembrane region" description="Helical" evidence="9">
    <location>
        <begin position="234"/>
        <end position="254"/>
    </location>
</feature>
<evidence type="ECO:0008006" key="11">
    <source>
        <dbReference type="Google" id="ProtNLM"/>
    </source>
</evidence>
<evidence type="ECO:0000256" key="1">
    <source>
        <dbReference type="ARBA" id="ARBA00004651"/>
    </source>
</evidence>
<protein>
    <recommendedName>
        <fullName evidence="11">AI-2E family transporter</fullName>
    </recommendedName>
</protein>
<keyword evidence="4" id="KW-1003">Cell membrane</keyword>
<keyword evidence="3" id="KW-0813">Transport</keyword>
<keyword evidence="6 9" id="KW-1133">Transmembrane helix</keyword>